<evidence type="ECO:0000256" key="1">
    <source>
        <dbReference type="SAM" id="Phobius"/>
    </source>
</evidence>
<dbReference type="InterPro" id="IPR000782">
    <property type="entry name" value="FAS1_domain"/>
</dbReference>
<keyword evidence="2" id="KW-0732">Signal</keyword>
<keyword evidence="1" id="KW-1133">Transmembrane helix</keyword>
<dbReference type="SMART" id="SM00554">
    <property type="entry name" value="FAS1"/>
    <property type="match status" value="2"/>
</dbReference>
<name>A0A3D8RC11_9HELO</name>
<feature type="signal peptide" evidence="2">
    <location>
        <begin position="1"/>
        <end position="15"/>
    </location>
</feature>
<keyword evidence="5" id="KW-1185">Reference proteome</keyword>
<reference evidence="4 5" key="1">
    <citation type="journal article" date="2018" name="IMA Fungus">
        <title>IMA Genome-F 9: Draft genome sequence of Annulohypoxylon stygium, Aspergillus mulundensis, Berkeleyomyces basicola (syn. Thielaviopsis basicola), Ceratocystis smalleyi, two Cercospora beticola strains, Coleophoma cylindrospora, Fusarium fracticaudum, Phialophora cf. hyalina, and Morchella septimelata.</title>
        <authorList>
            <person name="Wingfield B.D."/>
            <person name="Bills G.F."/>
            <person name="Dong Y."/>
            <person name="Huang W."/>
            <person name="Nel W.J."/>
            <person name="Swalarsk-Parry B.S."/>
            <person name="Vaghefi N."/>
            <person name="Wilken P.M."/>
            <person name="An Z."/>
            <person name="de Beer Z.W."/>
            <person name="De Vos L."/>
            <person name="Chen L."/>
            <person name="Duong T.A."/>
            <person name="Gao Y."/>
            <person name="Hammerbacher A."/>
            <person name="Kikkert J.R."/>
            <person name="Li Y."/>
            <person name="Li H."/>
            <person name="Li K."/>
            <person name="Li Q."/>
            <person name="Liu X."/>
            <person name="Ma X."/>
            <person name="Naidoo K."/>
            <person name="Pethybridge S.J."/>
            <person name="Sun J."/>
            <person name="Steenkamp E.T."/>
            <person name="van der Nest M.A."/>
            <person name="van Wyk S."/>
            <person name="Wingfield M.J."/>
            <person name="Xiong C."/>
            <person name="Yue Q."/>
            <person name="Zhang X."/>
        </authorList>
    </citation>
    <scope>NUCLEOTIDE SEQUENCE [LARGE SCALE GENOMIC DNA]</scope>
    <source>
        <strain evidence="4 5">BP6252</strain>
    </source>
</reference>
<dbReference type="AlphaFoldDB" id="A0A3D8RC11"/>
<dbReference type="InterPro" id="IPR036378">
    <property type="entry name" value="FAS1_dom_sf"/>
</dbReference>
<dbReference type="EMBL" id="PDLM01000008">
    <property type="protein sequence ID" value="RDW71520.1"/>
    <property type="molecule type" value="Genomic_DNA"/>
</dbReference>
<sequence length="395" mass="41751">MKLILISYLAVVVRAQSFLEAISAYPQLSNFTSLLINNPALGSSLLLASAVSPQTVMVPDNTAFLKYKNSTGISISAVATDDLVPVVNYHILSGLYLSQNFATPQGITVPTYLVGPQYNNRSAGAALSSVGATNGSHDGQVVFIAPKTNGSSILGRQLSSAGVVVQSGRKQQVNLTTINGVWDGGSFHEVDGFLTLPKICTETIRAWGLSSMDLALNRTGLSSVVDHLNNVTCLGPSDQAFLQAGSPDVKANTSALANDILFHTIQQPLYSNFLQDGQTFASMSNATIRVALKDGDIYFNDARVMHANVITNNGLMYVLDRVMSPLQDASTTTGPLTTPIVPTVTPSVTTTLTPTTSSSASSSAAQATGVAIALQYLWCWGTLALLVGYIYISYD</sequence>
<evidence type="ECO:0000256" key="2">
    <source>
        <dbReference type="SAM" id="SignalP"/>
    </source>
</evidence>
<dbReference type="PANTHER" id="PTHR10900">
    <property type="entry name" value="PERIOSTIN-RELATED"/>
    <property type="match status" value="1"/>
</dbReference>
<dbReference type="OrthoDB" id="286301at2759"/>
<dbReference type="Pfam" id="PF02469">
    <property type="entry name" value="Fasciclin"/>
    <property type="match status" value="2"/>
</dbReference>
<feature type="domain" description="FAS1" evidence="3">
    <location>
        <begin position="15"/>
        <end position="194"/>
    </location>
</feature>
<evidence type="ECO:0000313" key="4">
    <source>
        <dbReference type="EMBL" id="RDW71520.1"/>
    </source>
</evidence>
<keyword evidence="1" id="KW-0812">Transmembrane</keyword>
<dbReference type="PROSITE" id="PS50213">
    <property type="entry name" value="FAS1"/>
    <property type="match status" value="2"/>
</dbReference>
<proteinExistence type="predicted"/>
<evidence type="ECO:0000313" key="5">
    <source>
        <dbReference type="Proteomes" id="UP000256645"/>
    </source>
</evidence>
<dbReference type="PANTHER" id="PTHR10900:SF77">
    <property type="entry name" value="FI19380P1"/>
    <property type="match status" value="1"/>
</dbReference>
<feature type="transmembrane region" description="Helical" evidence="1">
    <location>
        <begin position="373"/>
        <end position="392"/>
    </location>
</feature>
<accession>A0A3D8RC11</accession>
<comment type="caution">
    <text evidence="4">The sequence shown here is derived from an EMBL/GenBank/DDBJ whole genome shotgun (WGS) entry which is preliminary data.</text>
</comment>
<keyword evidence="1" id="KW-0472">Membrane</keyword>
<protein>
    <recommendedName>
        <fullName evidence="3">FAS1 domain-containing protein</fullName>
    </recommendedName>
</protein>
<dbReference type="InterPro" id="IPR050904">
    <property type="entry name" value="Adhesion/Biosynth-related"/>
</dbReference>
<gene>
    <name evidence="4" type="ORF">BP6252_08083</name>
</gene>
<organism evidence="4 5">
    <name type="scientific">Coleophoma cylindrospora</name>
    <dbReference type="NCBI Taxonomy" id="1849047"/>
    <lineage>
        <taxon>Eukaryota</taxon>
        <taxon>Fungi</taxon>
        <taxon>Dikarya</taxon>
        <taxon>Ascomycota</taxon>
        <taxon>Pezizomycotina</taxon>
        <taxon>Leotiomycetes</taxon>
        <taxon>Helotiales</taxon>
        <taxon>Dermateaceae</taxon>
        <taxon>Coleophoma</taxon>
    </lineage>
</organism>
<feature type="domain" description="FAS1" evidence="3">
    <location>
        <begin position="196"/>
        <end position="323"/>
    </location>
</feature>
<dbReference type="SUPFAM" id="SSF82153">
    <property type="entry name" value="FAS1 domain"/>
    <property type="match status" value="2"/>
</dbReference>
<dbReference type="Proteomes" id="UP000256645">
    <property type="component" value="Unassembled WGS sequence"/>
</dbReference>
<evidence type="ECO:0000259" key="3">
    <source>
        <dbReference type="PROSITE" id="PS50213"/>
    </source>
</evidence>
<dbReference type="Gene3D" id="2.30.180.10">
    <property type="entry name" value="FAS1 domain"/>
    <property type="match status" value="2"/>
</dbReference>
<dbReference type="STRING" id="1849047.A0A3D8RC11"/>
<feature type="chain" id="PRO_5017816806" description="FAS1 domain-containing protein" evidence="2">
    <location>
        <begin position="16"/>
        <end position="395"/>
    </location>
</feature>